<keyword evidence="3" id="KW-0548">Nucleotidyltransferase</keyword>
<dbReference type="GO" id="GO:0003964">
    <property type="term" value="F:RNA-directed DNA polymerase activity"/>
    <property type="evidence" value="ECO:0007669"/>
    <property type="project" value="UniProtKB-KW"/>
</dbReference>
<dbReference type="InterPro" id="IPR040256">
    <property type="entry name" value="At4g02000-like"/>
</dbReference>
<comment type="caution">
    <text evidence="3">The sequence shown here is derived from an EMBL/GenBank/DDBJ whole genome shotgun (WGS) entry which is preliminary data.</text>
</comment>
<dbReference type="PANTHER" id="PTHR31286:SF99">
    <property type="entry name" value="DUF4283 DOMAIN-CONTAINING PROTEIN"/>
    <property type="match status" value="1"/>
</dbReference>
<keyword evidence="4" id="KW-1185">Reference proteome</keyword>
<keyword evidence="1" id="KW-0472">Membrane</keyword>
<keyword evidence="3" id="KW-0808">Transferase</keyword>
<evidence type="ECO:0000313" key="4">
    <source>
        <dbReference type="Proteomes" id="UP001151760"/>
    </source>
</evidence>
<protein>
    <submittedName>
        <fullName evidence="3">Reverse transcriptase domain-containing protein</fullName>
    </submittedName>
</protein>
<dbReference type="Proteomes" id="UP001151760">
    <property type="component" value="Unassembled WGS sequence"/>
</dbReference>
<keyword evidence="1" id="KW-0812">Transmembrane</keyword>
<evidence type="ECO:0000259" key="2">
    <source>
        <dbReference type="Pfam" id="PF14111"/>
    </source>
</evidence>
<evidence type="ECO:0000256" key="1">
    <source>
        <dbReference type="SAM" id="Phobius"/>
    </source>
</evidence>
<accession>A0ABQ5AAQ4</accession>
<feature type="domain" description="DUF4283" evidence="2">
    <location>
        <begin position="182"/>
        <end position="262"/>
    </location>
</feature>
<name>A0ABQ5AAQ4_9ASTR</name>
<dbReference type="InterPro" id="IPR025558">
    <property type="entry name" value="DUF4283"/>
</dbReference>
<reference evidence="3" key="1">
    <citation type="journal article" date="2022" name="Int. J. Mol. Sci.">
        <title>Draft Genome of Tanacetum Coccineum: Genomic Comparison of Closely Related Tanacetum-Family Plants.</title>
        <authorList>
            <person name="Yamashiro T."/>
            <person name="Shiraishi A."/>
            <person name="Nakayama K."/>
            <person name="Satake H."/>
        </authorList>
    </citation>
    <scope>NUCLEOTIDE SEQUENCE</scope>
</reference>
<feature type="transmembrane region" description="Helical" evidence="1">
    <location>
        <begin position="6"/>
        <end position="28"/>
    </location>
</feature>
<sequence length="444" mass="49417">MECASTYFLFSFSFSGFISVGYGTQFFSPKGAWGRERRKGKITGSANDVAKDIINVVSFVVDEPVLSSLGGHMGEKVIASGNYNGTQERNVVQCSTSIRSTVDLNEGNVPLIKASVVPINVTDSPTTDPNNSGPILSGPTSYAKLLTSEPSSKSVNFGTLIALARNGADVAISLESVRAISERFADTIYGFFLGKHMVYLLVDNYVKNTCNKYRLVKQMLNSSNGLFLFKFSSKDGMDSMLENGLWFIRNTPFILKKWNPELRADVEMKDTIMVVMLKLIGERSYMCTIRVEYEWIPPMYSSCKVFGHVVDECPKKIISDVVKNLKNPRQAVRDVSILNPFNALNFVENDDDLGTNGGNSKAAGKGSLNVARGYMASMSLKSGNESGYGNNSLLEQWRKTKRDDDYDPYNDDFYKSHDMSENLQAICDDFDIMVHGRKKKYIIF</sequence>
<organism evidence="3 4">
    <name type="scientific">Tanacetum coccineum</name>
    <dbReference type="NCBI Taxonomy" id="301880"/>
    <lineage>
        <taxon>Eukaryota</taxon>
        <taxon>Viridiplantae</taxon>
        <taxon>Streptophyta</taxon>
        <taxon>Embryophyta</taxon>
        <taxon>Tracheophyta</taxon>
        <taxon>Spermatophyta</taxon>
        <taxon>Magnoliopsida</taxon>
        <taxon>eudicotyledons</taxon>
        <taxon>Gunneridae</taxon>
        <taxon>Pentapetalae</taxon>
        <taxon>asterids</taxon>
        <taxon>campanulids</taxon>
        <taxon>Asterales</taxon>
        <taxon>Asteraceae</taxon>
        <taxon>Asteroideae</taxon>
        <taxon>Anthemideae</taxon>
        <taxon>Anthemidinae</taxon>
        <taxon>Tanacetum</taxon>
    </lineage>
</organism>
<evidence type="ECO:0000313" key="3">
    <source>
        <dbReference type="EMBL" id="GJS98200.1"/>
    </source>
</evidence>
<gene>
    <name evidence="3" type="ORF">Tco_0819370</name>
</gene>
<proteinExistence type="predicted"/>
<dbReference type="Pfam" id="PF14111">
    <property type="entry name" value="DUF4283"/>
    <property type="match status" value="1"/>
</dbReference>
<reference evidence="3" key="2">
    <citation type="submission" date="2022-01" db="EMBL/GenBank/DDBJ databases">
        <authorList>
            <person name="Yamashiro T."/>
            <person name="Shiraishi A."/>
            <person name="Satake H."/>
            <person name="Nakayama K."/>
        </authorList>
    </citation>
    <scope>NUCLEOTIDE SEQUENCE</scope>
</reference>
<keyword evidence="3" id="KW-0695">RNA-directed DNA polymerase</keyword>
<keyword evidence="1" id="KW-1133">Transmembrane helix</keyword>
<dbReference type="EMBL" id="BQNB010012024">
    <property type="protein sequence ID" value="GJS98200.1"/>
    <property type="molecule type" value="Genomic_DNA"/>
</dbReference>
<dbReference type="PANTHER" id="PTHR31286">
    <property type="entry name" value="GLYCINE-RICH CELL WALL STRUCTURAL PROTEIN 1.8-LIKE"/>
    <property type="match status" value="1"/>
</dbReference>